<gene>
    <name evidence="2" type="ORF">SAMN05216431_1183</name>
</gene>
<proteinExistence type="predicted"/>
<protein>
    <recommendedName>
        <fullName evidence="1">NADPH-dependent FMN reductase-like domain-containing protein</fullName>
    </recommendedName>
</protein>
<dbReference type="EMBL" id="FOCC01000018">
    <property type="protein sequence ID" value="SEM98354.1"/>
    <property type="molecule type" value="Genomic_DNA"/>
</dbReference>
<name>A0ABY1AEH0_9LACO</name>
<accession>A0ABY1AEH0</accession>
<dbReference type="InterPro" id="IPR050712">
    <property type="entry name" value="NAD(P)H-dep_reductase"/>
</dbReference>
<evidence type="ECO:0000313" key="2">
    <source>
        <dbReference type="EMBL" id="SEM98354.1"/>
    </source>
</evidence>
<reference evidence="2 3" key="1">
    <citation type="submission" date="2016-10" db="EMBL/GenBank/DDBJ databases">
        <authorList>
            <person name="Varghese N."/>
            <person name="Submissions S."/>
        </authorList>
    </citation>
    <scope>NUCLEOTIDE SEQUENCE [LARGE SCALE GENOMIC DNA]</scope>
    <source>
        <strain evidence="2 3">WC1T17</strain>
    </source>
</reference>
<dbReference type="InterPro" id="IPR005025">
    <property type="entry name" value="FMN_Rdtase-like_dom"/>
</dbReference>
<feature type="domain" description="NADPH-dependent FMN reductase-like" evidence="1">
    <location>
        <begin position="3"/>
        <end position="147"/>
    </location>
</feature>
<organism evidence="2 3">
    <name type="scientific">Ligilactobacillus ruminis</name>
    <dbReference type="NCBI Taxonomy" id="1623"/>
    <lineage>
        <taxon>Bacteria</taxon>
        <taxon>Bacillati</taxon>
        <taxon>Bacillota</taxon>
        <taxon>Bacilli</taxon>
        <taxon>Lactobacillales</taxon>
        <taxon>Lactobacillaceae</taxon>
        <taxon>Ligilactobacillus</taxon>
    </lineage>
</organism>
<dbReference type="InterPro" id="IPR029039">
    <property type="entry name" value="Flavoprotein-like_sf"/>
</dbReference>
<dbReference type="Pfam" id="PF03358">
    <property type="entry name" value="FMN_red"/>
    <property type="match status" value="1"/>
</dbReference>
<dbReference type="PANTHER" id="PTHR30543">
    <property type="entry name" value="CHROMATE REDUCTASE"/>
    <property type="match status" value="1"/>
</dbReference>
<dbReference type="SUPFAM" id="SSF52218">
    <property type="entry name" value="Flavoproteins"/>
    <property type="match status" value="1"/>
</dbReference>
<dbReference type="Gene3D" id="3.40.50.360">
    <property type="match status" value="1"/>
</dbReference>
<comment type="caution">
    <text evidence="2">The sequence shown here is derived from an EMBL/GenBank/DDBJ whole genome shotgun (WGS) entry which is preliminary data.</text>
</comment>
<evidence type="ECO:0000259" key="1">
    <source>
        <dbReference type="Pfam" id="PF03358"/>
    </source>
</evidence>
<sequence>MNKYIGIAGTNYSKSLNAKMLNFIKKHFAAQADIELLDISQWPLFSKVDANLVPEAVLKASQKIKQADGVIFATPEYDHSVPAVLMNALAWLSYLDQPFNAKPVLITGVSYGALGTSRAQEHLRKILNAPELGAKLMESQEFLVGRGFQTVAENGQLEASLLKELDQQFSAFETFVAAVKKEGDQ</sequence>
<dbReference type="Proteomes" id="UP000182089">
    <property type="component" value="Unassembled WGS sequence"/>
</dbReference>
<dbReference type="PANTHER" id="PTHR30543:SF21">
    <property type="entry name" value="NAD(P)H-DEPENDENT FMN REDUCTASE LOT6"/>
    <property type="match status" value="1"/>
</dbReference>
<evidence type="ECO:0000313" key="3">
    <source>
        <dbReference type="Proteomes" id="UP000182089"/>
    </source>
</evidence>